<keyword evidence="2" id="KW-0808">Transferase</keyword>
<dbReference type="EMBL" id="AGDV01000021">
    <property type="protein sequence ID" value="EMB30450.1"/>
    <property type="molecule type" value="Genomic_DNA"/>
</dbReference>
<dbReference type="GO" id="GO:0003677">
    <property type="term" value="F:DNA binding"/>
    <property type="evidence" value="ECO:0007669"/>
    <property type="project" value="InterPro"/>
</dbReference>
<reference evidence="8" key="1">
    <citation type="submission" date="2012-01" db="EMBL/GenBank/DDBJ databases">
        <title>The Genome Sequence of Treponema denticola H-22.</title>
        <authorList>
            <consortium name="The Broad Institute Genome Sequencing Platform"/>
            <person name="Earl A."/>
            <person name="Ward D."/>
            <person name="Feldgarden M."/>
            <person name="Gevers D."/>
            <person name="Blanton J.M."/>
            <person name="Fenno C.J."/>
            <person name="Baranova O.V."/>
            <person name="Mathney J."/>
            <person name="Dewhirst F.E."/>
            <person name="Izard J."/>
            <person name="Young S.K."/>
            <person name="Zeng Q."/>
            <person name="Gargeya S."/>
            <person name="Fitzgerald M."/>
            <person name="Haas B."/>
            <person name="Abouelleil A."/>
            <person name="Alvarado L."/>
            <person name="Arachchi H.M."/>
            <person name="Berlin A."/>
            <person name="Chapman S.B."/>
            <person name="Gearin G."/>
            <person name="Goldberg J."/>
            <person name="Griggs A."/>
            <person name="Gujja S."/>
            <person name="Hansen M."/>
            <person name="Heiman D."/>
            <person name="Howarth C."/>
            <person name="Larimer J."/>
            <person name="Lui A."/>
            <person name="MacDonald P.J.P."/>
            <person name="McCowen C."/>
            <person name="Montmayeur A."/>
            <person name="Murphy C."/>
            <person name="Neiman D."/>
            <person name="Pearson M."/>
            <person name="Priest M."/>
            <person name="Roberts A."/>
            <person name="Saif S."/>
            <person name="Shea T."/>
            <person name="Sisk P."/>
            <person name="Stolte C."/>
            <person name="Sykes S."/>
            <person name="Wortman J."/>
            <person name="Nusbaum C."/>
            <person name="Birren B."/>
        </authorList>
    </citation>
    <scope>NUCLEOTIDE SEQUENCE [LARGE SCALE GENOMIC DNA]</scope>
    <source>
        <strain evidence="8">H-22</strain>
    </source>
</reference>
<evidence type="ECO:0000256" key="1">
    <source>
        <dbReference type="ARBA" id="ARBA00012417"/>
    </source>
</evidence>
<evidence type="ECO:0000256" key="2">
    <source>
        <dbReference type="ARBA" id="ARBA00022679"/>
    </source>
</evidence>
<comment type="caution">
    <text evidence="8">The sequence shown here is derived from an EMBL/GenBank/DDBJ whole genome shotgun (WGS) entry which is preliminary data.</text>
</comment>
<dbReference type="InterPro" id="IPR027417">
    <property type="entry name" value="P-loop_NTPase"/>
</dbReference>
<keyword evidence="3" id="KW-0548">Nucleotidyltransferase</keyword>
<evidence type="ECO:0000256" key="3">
    <source>
        <dbReference type="ARBA" id="ARBA00022695"/>
    </source>
</evidence>
<keyword evidence="4" id="KW-0235">DNA replication</keyword>
<proteinExistence type="inferred from homology"/>
<name>A0A0E2E174_TREDN</name>
<comment type="catalytic activity">
    <reaction evidence="7">
        <text>DNA(n) + a 2'-deoxyribonucleoside 5'-triphosphate = DNA(n+1) + diphosphate</text>
        <dbReference type="Rhea" id="RHEA:22508"/>
        <dbReference type="Rhea" id="RHEA-COMP:17339"/>
        <dbReference type="Rhea" id="RHEA-COMP:17340"/>
        <dbReference type="ChEBI" id="CHEBI:33019"/>
        <dbReference type="ChEBI" id="CHEBI:61560"/>
        <dbReference type="ChEBI" id="CHEBI:173112"/>
        <dbReference type="EC" id="2.7.7.7"/>
    </reaction>
</comment>
<dbReference type="PANTHER" id="PTHR34388">
    <property type="entry name" value="DNA POLYMERASE III SUBUNIT DELTA"/>
    <property type="match status" value="1"/>
</dbReference>
<evidence type="ECO:0000313" key="8">
    <source>
        <dbReference type="EMBL" id="EMB30450.1"/>
    </source>
</evidence>
<dbReference type="Gene3D" id="1.20.272.10">
    <property type="match status" value="1"/>
</dbReference>
<dbReference type="PATRIC" id="fig|999432.5.peg.2217"/>
<dbReference type="Gene3D" id="1.10.8.60">
    <property type="match status" value="1"/>
</dbReference>
<evidence type="ECO:0000256" key="5">
    <source>
        <dbReference type="ARBA" id="ARBA00022932"/>
    </source>
</evidence>
<evidence type="ECO:0000256" key="7">
    <source>
        <dbReference type="ARBA" id="ARBA00049244"/>
    </source>
</evidence>
<protein>
    <recommendedName>
        <fullName evidence="1">DNA-directed DNA polymerase</fullName>
        <ecNumber evidence="1">2.7.7.7</ecNumber>
    </recommendedName>
</protein>
<keyword evidence="5" id="KW-0239">DNA-directed DNA polymerase</keyword>
<dbReference type="InterPro" id="IPR008921">
    <property type="entry name" value="DNA_pol3_clamp-load_cplx_C"/>
</dbReference>
<dbReference type="SUPFAM" id="SSF52540">
    <property type="entry name" value="P-loop containing nucleoside triphosphate hydrolases"/>
    <property type="match status" value="1"/>
</dbReference>
<dbReference type="PANTHER" id="PTHR34388:SF1">
    <property type="entry name" value="DNA POLYMERASE III SUBUNIT DELTA"/>
    <property type="match status" value="1"/>
</dbReference>
<organism evidence="8">
    <name type="scientific">Treponema denticola H-22</name>
    <dbReference type="NCBI Taxonomy" id="999432"/>
    <lineage>
        <taxon>Bacteria</taxon>
        <taxon>Pseudomonadati</taxon>
        <taxon>Spirochaetota</taxon>
        <taxon>Spirochaetia</taxon>
        <taxon>Spirochaetales</taxon>
        <taxon>Treponemataceae</taxon>
        <taxon>Treponema</taxon>
    </lineage>
</organism>
<sequence>MTSPVWLFMGPEIGERNTAVDTVLKTLSKQYGDIETHTVYAGDTGMGDIISLLQNASLFSSAKLLILKSAELIKKKEDIDLLTDWIQSVSKKENTSDSFLILISDETSIAKKISDTVPKTQQKIFWELFENKKQEWVRSFLFREGIEIEDEAVDELLELVENNTDALKTACSHLVLYFQKGSHIDQENIEKLFAHNKEETPFSLFNALTMGSLETALSISQKIILSKNSSPVQIIAGLSYCFRRLQDWHKIHRDNEYLDDFALKRFGFSGKTALAQYKRAAKLWNEVQCVKIIALLSETDLELRSLGTGLQNIVMDMCLYEIACKSGNKIEKYTADNI</sequence>
<dbReference type="NCBIfam" id="TIGR01128">
    <property type="entry name" value="holA"/>
    <property type="match status" value="1"/>
</dbReference>
<dbReference type="HOGENOM" id="CLU_821204_0_0_12"/>
<dbReference type="InterPro" id="IPR005790">
    <property type="entry name" value="DNA_polIII_delta"/>
</dbReference>
<evidence type="ECO:0000256" key="6">
    <source>
        <dbReference type="ARBA" id="ARBA00034754"/>
    </source>
</evidence>
<comment type="similarity">
    <text evidence="6">Belongs to the DNA polymerase HolA subunit family.</text>
</comment>
<dbReference type="GO" id="GO:0003887">
    <property type="term" value="F:DNA-directed DNA polymerase activity"/>
    <property type="evidence" value="ECO:0007669"/>
    <property type="project" value="UniProtKB-KW"/>
</dbReference>
<accession>A0A0E2E174</accession>
<evidence type="ECO:0000256" key="4">
    <source>
        <dbReference type="ARBA" id="ARBA00022705"/>
    </source>
</evidence>
<dbReference type="GO" id="GO:0009360">
    <property type="term" value="C:DNA polymerase III complex"/>
    <property type="evidence" value="ECO:0007669"/>
    <property type="project" value="TreeGrafter"/>
</dbReference>
<dbReference type="EC" id="2.7.7.7" evidence="1"/>
<dbReference type="Gene3D" id="3.40.50.300">
    <property type="entry name" value="P-loop containing nucleotide triphosphate hydrolases"/>
    <property type="match status" value="1"/>
</dbReference>
<dbReference type="AlphaFoldDB" id="A0A0E2E174"/>
<gene>
    <name evidence="8" type="ORF">HMPREF9726_02135</name>
</gene>
<dbReference type="SUPFAM" id="SSF48019">
    <property type="entry name" value="post-AAA+ oligomerization domain-like"/>
    <property type="match status" value="1"/>
</dbReference>
<dbReference type="Proteomes" id="UP000011705">
    <property type="component" value="Chromosome"/>
</dbReference>
<dbReference type="RefSeq" id="WP_002677113.1">
    <property type="nucleotide sequence ID" value="NZ_CM001795.1"/>
</dbReference>
<dbReference type="GO" id="GO:0006261">
    <property type="term" value="P:DNA-templated DNA replication"/>
    <property type="evidence" value="ECO:0007669"/>
    <property type="project" value="TreeGrafter"/>
</dbReference>